<dbReference type="Pfam" id="PF17964">
    <property type="entry name" value="Big_10"/>
    <property type="match status" value="1"/>
</dbReference>
<dbReference type="UniPathway" id="UPA00219"/>
<dbReference type="AlphaFoldDB" id="A0A1H0I5U6"/>
<feature type="domain" description="L,D-TPase catalytic" evidence="9">
    <location>
        <begin position="302"/>
        <end position="423"/>
    </location>
</feature>
<dbReference type="GO" id="GO:0018104">
    <property type="term" value="P:peptidoglycan-protein cross-linking"/>
    <property type="evidence" value="ECO:0007669"/>
    <property type="project" value="TreeGrafter"/>
</dbReference>
<name>A0A1H0I5U6_9ACTN</name>
<dbReference type="GO" id="GO:0071972">
    <property type="term" value="F:peptidoglycan L,D-transpeptidase activity"/>
    <property type="evidence" value="ECO:0007669"/>
    <property type="project" value="TreeGrafter"/>
</dbReference>
<evidence type="ECO:0000256" key="8">
    <source>
        <dbReference type="SAM" id="SignalP"/>
    </source>
</evidence>
<dbReference type="PANTHER" id="PTHR30582">
    <property type="entry name" value="L,D-TRANSPEPTIDASE"/>
    <property type="match status" value="1"/>
</dbReference>
<gene>
    <name evidence="10" type="ORF">SAMN04515671_0373</name>
</gene>
<evidence type="ECO:0000259" key="9">
    <source>
        <dbReference type="PROSITE" id="PS52029"/>
    </source>
</evidence>
<evidence type="ECO:0000256" key="6">
    <source>
        <dbReference type="ARBA" id="ARBA00023316"/>
    </source>
</evidence>
<organism evidence="10 11">
    <name type="scientific">Nakamurella panacisegetis</name>
    <dbReference type="NCBI Taxonomy" id="1090615"/>
    <lineage>
        <taxon>Bacteria</taxon>
        <taxon>Bacillati</taxon>
        <taxon>Actinomycetota</taxon>
        <taxon>Actinomycetes</taxon>
        <taxon>Nakamurellales</taxon>
        <taxon>Nakamurellaceae</taxon>
        <taxon>Nakamurella</taxon>
    </lineage>
</organism>
<comment type="pathway">
    <text evidence="1 7">Cell wall biogenesis; peptidoglycan biosynthesis.</text>
</comment>
<dbReference type="Proteomes" id="UP000198741">
    <property type="component" value="Chromosome I"/>
</dbReference>
<evidence type="ECO:0000313" key="10">
    <source>
        <dbReference type="EMBL" id="SDO26797.1"/>
    </source>
</evidence>
<keyword evidence="6 7" id="KW-0961">Cell wall biogenesis/degradation</keyword>
<keyword evidence="4 7" id="KW-0573">Peptidoglycan synthesis</keyword>
<dbReference type="PANTHER" id="PTHR30582:SF2">
    <property type="entry name" value="L,D-TRANSPEPTIDASE YCIB-RELATED"/>
    <property type="match status" value="1"/>
</dbReference>
<evidence type="ECO:0000256" key="2">
    <source>
        <dbReference type="ARBA" id="ARBA00022679"/>
    </source>
</evidence>
<protein>
    <submittedName>
        <fullName evidence="10">Lipoprotein-anchoring transpeptidase ErfK/SrfK</fullName>
    </submittedName>
</protein>
<sequence length="454" mass="46657">MVHMHVVRRGFAGRNVGLVALLAAVGLAAAACTSAAGSAGVQTVTVSSTVGGAPGSTSVTIPAATGAPASGPAASGGAVASGRPVASAPASSAAASSAIALPVAAVSASPAFGTKTMSPSDPLKITVAKGKITSLKLVNPTGVVVKGAISADGSTWTLGEVLGYGKTYTATGSATGTDGKSVPITGTFTTVTPATKVRTTISPGDGKTVGVATSVIVSFGVKPADGDNIAKYVTITTTPKVSGAWVWIQHDDGRWALDFRTEDYWPENTKVHVEANVYGLKFGPGAYGSSDVTSDFTIGRNQVVKADVNSHYLYVYQDNKEVAKYAASYGKGDTPDKITRSGIHVVNDMNVTKLMSNPKYGYTNVLEHWAVRISDNGEFIHANPNTVSDQGNTNVSHGCVNLSLADAKAYFQSALIGDPVEVTGTTIDLSASDGDLFDWTYSWSQWKNLAVKSQ</sequence>
<dbReference type="PROSITE" id="PS52029">
    <property type="entry name" value="LD_TPASE"/>
    <property type="match status" value="1"/>
</dbReference>
<dbReference type="InterPro" id="IPR038063">
    <property type="entry name" value="Transpep_catalytic_dom"/>
</dbReference>
<dbReference type="Gene3D" id="2.60.40.3780">
    <property type="match status" value="1"/>
</dbReference>
<dbReference type="STRING" id="1090615.SAMN04515671_0373"/>
<feature type="active site" description="Proton donor/acceptor" evidence="7">
    <location>
        <position position="381"/>
    </location>
</feature>
<dbReference type="InterPro" id="IPR005490">
    <property type="entry name" value="LD_TPept_cat_dom"/>
</dbReference>
<proteinExistence type="predicted"/>
<keyword evidence="5" id="KW-0012">Acyltransferase</keyword>
<evidence type="ECO:0000256" key="7">
    <source>
        <dbReference type="PROSITE-ProRule" id="PRU01373"/>
    </source>
</evidence>
<evidence type="ECO:0000256" key="4">
    <source>
        <dbReference type="ARBA" id="ARBA00022984"/>
    </source>
</evidence>
<feature type="chain" id="PRO_5039038796" evidence="8">
    <location>
        <begin position="31"/>
        <end position="454"/>
    </location>
</feature>
<dbReference type="GO" id="GO:0071555">
    <property type="term" value="P:cell wall organization"/>
    <property type="evidence" value="ECO:0007669"/>
    <property type="project" value="UniProtKB-UniRule"/>
</dbReference>
<keyword evidence="2" id="KW-0808">Transferase</keyword>
<keyword evidence="3 7" id="KW-0133">Cell shape</keyword>
<keyword evidence="10" id="KW-0449">Lipoprotein</keyword>
<evidence type="ECO:0000313" key="11">
    <source>
        <dbReference type="Proteomes" id="UP000198741"/>
    </source>
</evidence>
<evidence type="ECO:0000256" key="5">
    <source>
        <dbReference type="ARBA" id="ARBA00023315"/>
    </source>
</evidence>
<keyword evidence="8" id="KW-0732">Signal</keyword>
<reference evidence="10 11" key="1">
    <citation type="submission" date="2016-10" db="EMBL/GenBank/DDBJ databases">
        <authorList>
            <person name="de Groot N.N."/>
        </authorList>
    </citation>
    <scope>NUCLEOTIDE SEQUENCE [LARGE SCALE GENOMIC DNA]</scope>
    <source>
        <strain evidence="11">P4-7,KCTC 19426,CECT 7604</strain>
    </source>
</reference>
<dbReference type="InterPro" id="IPR050979">
    <property type="entry name" value="LD-transpeptidase"/>
</dbReference>
<accession>A0A1H0I5U6</accession>
<dbReference type="GO" id="GO:0008360">
    <property type="term" value="P:regulation of cell shape"/>
    <property type="evidence" value="ECO:0007669"/>
    <property type="project" value="UniProtKB-UniRule"/>
</dbReference>
<dbReference type="Gene3D" id="2.40.440.10">
    <property type="entry name" value="L,D-transpeptidase catalytic domain-like"/>
    <property type="match status" value="1"/>
</dbReference>
<feature type="signal peptide" evidence="8">
    <location>
        <begin position="1"/>
        <end position="30"/>
    </location>
</feature>
<dbReference type="GO" id="GO:0005576">
    <property type="term" value="C:extracellular region"/>
    <property type="evidence" value="ECO:0007669"/>
    <property type="project" value="TreeGrafter"/>
</dbReference>
<dbReference type="Pfam" id="PF03734">
    <property type="entry name" value="YkuD"/>
    <property type="match status" value="1"/>
</dbReference>
<dbReference type="SUPFAM" id="SSF141523">
    <property type="entry name" value="L,D-transpeptidase catalytic domain-like"/>
    <property type="match status" value="1"/>
</dbReference>
<evidence type="ECO:0000256" key="1">
    <source>
        <dbReference type="ARBA" id="ARBA00004752"/>
    </source>
</evidence>
<evidence type="ECO:0000256" key="3">
    <source>
        <dbReference type="ARBA" id="ARBA00022960"/>
    </source>
</evidence>
<dbReference type="EMBL" id="LT629710">
    <property type="protein sequence ID" value="SDO26797.1"/>
    <property type="molecule type" value="Genomic_DNA"/>
</dbReference>
<dbReference type="Gene3D" id="2.60.40.3710">
    <property type="match status" value="1"/>
</dbReference>
<dbReference type="InterPro" id="IPR041280">
    <property type="entry name" value="Big_10"/>
</dbReference>
<feature type="active site" description="Nucleophile" evidence="7">
    <location>
        <position position="399"/>
    </location>
</feature>
<keyword evidence="11" id="KW-1185">Reference proteome</keyword>
<dbReference type="CDD" id="cd16913">
    <property type="entry name" value="YkuD_like"/>
    <property type="match status" value="1"/>
</dbReference>
<dbReference type="GO" id="GO:0016746">
    <property type="term" value="F:acyltransferase activity"/>
    <property type="evidence" value="ECO:0007669"/>
    <property type="project" value="UniProtKB-KW"/>
</dbReference>